<evidence type="ECO:0000313" key="2">
    <source>
        <dbReference type="Proteomes" id="UP001172155"/>
    </source>
</evidence>
<dbReference type="EMBL" id="JAUKUD010000003">
    <property type="protein sequence ID" value="KAK0750237.1"/>
    <property type="molecule type" value="Genomic_DNA"/>
</dbReference>
<organism evidence="1 2">
    <name type="scientific">Schizothecium vesticola</name>
    <dbReference type="NCBI Taxonomy" id="314040"/>
    <lineage>
        <taxon>Eukaryota</taxon>
        <taxon>Fungi</taxon>
        <taxon>Dikarya</taxon>
        <taxon>Ascomycota</taxon>
        <taxon>Pezizomycotina</taxon>
        <taxon>Sordariomycetes</taxon>
        <taxon>Sordariomycetidae</taxon>
        <taxon>Sordariales</taxon>
        <taxon>Schizotheciaceae</taxon>
        <taxon>Schizothecium</taxon>
    </lineage>
</organism>
<comment type="caution">
    <text evidence="1">The sequence shown here is derived from an EMBL/GenBank/DDBJ whole genome shotgun (WGS) entry which is preliminary data.</text>
</comment>
<evidence type="ECO:0000313" key="1">
    <source>
        <dbReference type="EMBL" id="KAK0750237.1"/>
    </source>
</evidence>
<accession>A0AA40F2X3</accession>
<reference evidence="1" key="1">
    <citation type="submission" date="2023-06" db="EMBL/GenBank/DDBJ databases">
        <title>Genome-scale phylogeny and comparative genomics of the fungal order Sordariales.</title>
        <authorList>
            <consortium name="Lawrence Berkeley National Laboratory"/>
            <person name="Hensen N."/>
            <person name="Bonometti L."/>
            <person name="Westerberg I."/>
            <person name="Brannstrom I.O."/>
            <person name="Guillou S."/>
            <person name="Cros-Aarteil S."/>
            <person name="Calhoun S."/>
            <person name="Haridas S."/>
            <person name="Kuo A."/>
            <person name="Mondo S."/>
            <person name="Pangilinan J."/>
            <person name="Riley R."/>
            <person name="LaButti K."/>
            <person name="Andreopoulos B."/>
            <person name="Lipzen A."/>
            <person name="Chen C."/>
            <person name="Yanf M."/>
            <person name="Daum C."/>
            <person name="Ng V."/>
            <person name="Clum A."/>
            <person name="Steindorff A."/>
            <person name="Ohm R."/>
            <person name="Martin F."/>
            <person name="Silar P."/>
            <person name="Natvig D."/>
            <person name="Lalanne C."/>
            <person name="Gautier V."/>
            <person name="Ament-velasquez S.L."/>
            <person name="Kruys A."/>
            <person name="Hutchinson M.I."/>
            <person name="Powell A.J."/>
            <person name="Barry K."/>
            <person name="Miller A.N."/>
            <person name="Grigoriev I.V."/>
            <person name="Debuchy R."/>
            <person name="Gladieux P."/>
            <person name="Thoren M.H."/>
            <person name="Johannesson H."/>
        </authorList>
    </citation>
    <scope>NUCLEOTIDE SEQUENCE</scope>
    <source>
        <strain evidence="1">SMH3187-1</strain>
    </source>
</reference>
<dbReference type="Proteomes" id="UP001172155">
    <property type="component" value="Unassembled WGS sequence"/>
</dbReference>
<keyword evidence="2" id="KW-1185">Reference proteome</keyword>
<gene>
    <name evidence="1" type="ORF">B0T18DRAFT_462397</name>
</gene>
<sequence>MDSVVGALWRLQGLPATLALLRHISEKTTSSQGLILGGPQSGYYAGSKDILAGLISKKAAKRLGCEVGDAANGITTRTSQDVFNTTELTQSNLEALMAKISFLPQRPRDSKYPPRWLRLSTGRCRILPFCLRVRAQGREYQPVPWLVPTVQVAVLPCFPAGRPRRSCNSQAMPKNVGVCYWKKWLQREKFVMLFEYIRSWVREEGATFIPVFTKEDNTTVEIRNSQGAWEDLIKIHRQSPRKLQNTPN</sequence>
<proteinExistence type="predicted"/>
<protein>
    <submittedName>
        <fullName evidence="1">Uncharacterized protein</fullName>
    </submittedName>
</protein>
<name>A0AA40F2X3_9PEZI</name>
<dbReference type="AlphaFoldDB" id="A0AA40F2X3"/>